<dbReference type="EMBL" id="FOQD01000009">
    <property type="protein sequence ID" value="SFI44523.1"/>
    <property type="molecule type" value="Genomic_DNA"/>
</dbReference>
<organism evidence="1 2">
    <name type="scientific">Planctomicrobium piriforme</name>
    <dbReference type="NCBI Taxonomy" id="1576369"/>
    <lineage>
        <taxon>Bacteria</taxon>
        <taxon>Pseudomonadati</taxon>
        <taxon>Planctomycetota</taxon>
        <taxon>Planctomycetia</taxon>
        <taxon>Planctomycetales</taxon>
        <taxon>Planctomycetaceae</taxon>
        <taxon>Planctomicrobium</taxon>
    </lineage>
</organism>
<protein>
    <submittedName>
        <fullName evidence="1">Uncharacterized protein</fullName>
    </submittedName>
</protein>
<evidence type="ECO:0000313" key="2">
    <source>
        <dbReference type="Proteomes" id="UP000199518"/>
    </source>
</evidence>
<reference evidence="2" key="1">
    <citation type="submission" date="2016-10" db="EMBL/GenBank/DDBJ databases">
        <authorList>
            <person name="Varghese N."/>
            <person name="Submissions S."/>
        </authorList>
    </citation>
    <scope>NUCLEOTIDE SEQUENCE [LARGE SCALE GENOMIC DNA]</scope>
    <source>
        <strain evidence="2">DSM 26348</strain>
    </source>
</reference>
<dbReference type="AlphaFoldDB" id="A0A1I3I9R4"/>
<proteinExistence type="predicted"/>
<sequence length="163" mass="19036">MSDIDDLLLERARRYAERRHLSGLEQLGAGQDGIVLGTNLNTAIKVFRYRPLYENEKSVYLRLQHESLHELEGFHIPSLVDFHDELWAIEMEVVSPPFVVDFAGAYLDRSPPFEEEQWNEWESEKRDQFGESWETVLSLMAAFRRFGIYLNDVKPGNITFAKE</sequence>
<dbReference type="RefSeq" id="WP_092050679.1">
    <property type="nucleotide sequence ID" value="NZ_FOQD01000009.1"/>
</dbReference>
<name>A0A1I3I9R4_9PLAN</name>
<gene>
    <name evidence="1" type="ORF">SAMN05421753_10923</name>
</gene>
<dbReference type="STRING" id="1576369.SAMN05421753_10923"/>
<dbReference type="OrthoDB" id="276211at2"/>
<dbReference type="SUPFAM" id="SSF56112">
    <property type="entry name" value="Protein kinase-like (PK-like)"/>
    <property type="match status" value="1"/>
</dbReference>
<dbReference type="Proteomes" id="UP000199518">
    <property type="component" value="Unassembled WGS sequence"/>
</dbReference>
<evidence type="ECO:0000313" key="1">
    <source>
        <dbReference type="EMBL" id="SFI44523.1"/>
    </source>
</evidence>
<dbReference type="InterPro" id="IPR011009">
    <property type="entry name" value="Kinase-like_dom_sf"/>
</dbReference>
<keyword evidence="2" id="KW-1185">Reference proteome</keyword>
<accession>A0A1I3I9R4</accession>